<name>A0A8S5TP21_9CAUD</name>
<sequence length="33" mass="3623">MLCHSPEFSTASCARVFGGDKHEPNNHLTSFDS</sequence>
<organism evidence="1">
    <name type="scientific">Siphoviridae sp. cttqT1</name>
    <dbReference type="NCBI Taxonomy" id="2827961"/>
    <lineage>
        <taxon>Viruses</taxon>
        <taxon>Duplodnaviria</taxon>
        <taxon>Heunggongvirae</taxon>
        <taxon>Uroviricota</taxon>
        <taxon>Caudoviricetes</taxon>
    </lineage>
</organism>
<protein>
    <submittedName>
        <fullName evidence="1">Uncharacterized protein</fullName>
    </submittedName>
</protein>
<evidence type="ECO:0000313" key="1">
    <source>
        <dbReference type="EMBL" id="DAF64882.1"/>
    </source>
</evidence>
<proteinExistence type="predicted"/>
<accession>A0A8S5TP21</accession>
<reference evidence="1" key="1">
    <citation type="journal article" date="2021" name="Proc. Natl. Acad. Sci. U.S.A.">
        <title>A Catalog of Tens of Thousands of Viruses from Human Metagenomes Reveals Hidden Associations with Chronic Diseases.</title>
        <authorList>
            <person name="Tisza M.J."/>
            <person name="Buck C.B."/>
        </authorList>
    </citation>
    <scope>NUCLEOTIDE SEQUENCE</scope>
    <source>
        <strain evidence="1">CttqT1</strain>
    </source>
</reference>
<dbReference type="EMBL" id="BK032869">
    <property type="protein sequence ID" value="DAF64882.1"/>
    <property type="molecule type" value="Genomic_DNA"/>
</dbReference>